<dbReference type="InterPro" id="IPR001610">
    <property type="entry name" value="PAC"/>
</dbReference>
<dbReference type="RefSeq" id="WP_338093326.1">
    <property type="nucleotide sequence ID" value="NZ_JAWDKA010000001.1"/>
</dbReference>
<dbReference type="SUPFAM" id="SSF55781">
    <property type="entry name" value="GAF domain-like"/>
    <property type="match status" value="1"/>
</dbReference>
<evidence type="ECO:0000313" key="6">
    <source>
        <dbReference type="Proteomes" id="UP001273136"/>
    </source>
</evidence>
<dbReference type="PANTHER" id="PTHR44757">
    <property type="entry name" value="DIGUANYLATE CYCLASE DGCP"/>
    <property type="match status" value="1"/>
</dbReference>
<evidence type="ECO:0008006" key="7">
    <source>
        <dbReference type="Google" id="ProtNLM"/>
    </source>
</evidence>
<feature type="domain" description="PAS" evidence="3">
    <location>
        <begin position="599"/>
        <end position="670"/>
    </location>
</feature>
<proteinExistence type="predicted"/>
<keyword evidence="2" id="KW-0804">Transcription</keyword>
<dbReference type="Pfam" id="PF00989">
    <property type="entry name" value="PAS"/>
    <property type="match status" value="2"/>
</dbReference>
<dbReference type="InterPro" id="IPR052155">
    <property type="entry name" value="Biofilm_reg_signaling"/>
</dbReference>
<dbReference type="InterPro" id="IPR036390">
    <property type="entry name" value="WH_DNA-bd_sf"/>
</dbReference>
<dbReference type="Pfam" id="PF09339">
    <property type="entry name" value="HTH_IclR"/>
    <property type="match status" value="1"/>
</dbReference>
<dbReference type="CDD" id="cd00130">
    <property type="entry name" value="PAS"/>
    <property type="match status" value="3"/>
</dbReference>
<dbReference type="Pfam" id="PF08448">
    <property type="entry name" value="PAS_4"/>
    <property type="match status" value="2"/>
</dbReference>
<dbReference type="SMART" id="SM00091">
    <property type="entry name" value="PAS"/>
    <property type="match status" value="4"/>
</dbReference>
<dbReference type="PANTHER" id="PTHR44757:SF2">
    <property type="entry name" value="BIOFILM ARCHITECTURE MAINTENANCE PROTEIN MBAA"/>
    <property type="match status" value="1"/>
</dbReference>
<reference evidence="5" key="1">
    <citation type="submission" date="2023-06" db="EMBL/GenBank/DDBJ databases">
        <title>Genome sequence of Methancorpusculaceae sp. Ag1.</title>
        <authorList>
            <person name="Protasov E."/>
            <person name="Platt K."/>
            <person name="Poehlein A."/>
            <person name="Daniel R."/>
            <person name="Brune A."/>
        </authorList>
    </citation>
    <scope>NUCLEOTIDE SEQUENCE</scope>
    <source>
        <strain evidence="5">Ag1</strain>
    </source>
</reference>
<dbReference type="Gene3D" id="1.10.10.10">
    <property type="entry name" value="Winged helix-like DNA-binding domain superfamily/Winged helix DNA-binding domain"/>
    <property type="match status" value="1"/>
</dbReference>
<dbReference type="SMART" id="SM00086">
    <property type="entry name" value="PAC"/>
    <property type="match status" value="2"/>
</dbReference>
<dbReference type="InterPro" id="IPR011991">
    <property type="entry name" value="ArsR-like_HTH"/>
</dbReference>
<gene>
    <name evidence="5" type="ORF">McpAg1_01090</name>
</gene>
<dbReference type="EMBL" id="JAWDKA010000001">
    <property type="protein sequence ID" value="MDV0440932.1"/>
    <property type="molecule type" value="Genomic_DNA"/>
</dbReference>
<name>A0AAE4M985_9EURY</name>
<evidence type="ECO:0000259" key="3">
    <source>
        <dbReference type="PROSITE" id="PS50112"/>
    </source>
</evidence>
<dbReference type="InterPro" id="IPR013767">
    <property type="entry name" value="PAS_fold"/>
</dbReference>
<dbReference type="PROSITE" id="PS50113">
    <property type="entry name" value="PAC"/>
    <property type="match status" value="1"/>
</dbReference>
<dbReference type="PROSITE" id="PS50112">
    <property type="entry name" value="PAS"/>
    <property type="match status" value="3"/>
</dbReference>
<sequence>MSESAGDFTDILTLLKDNPRGMSVTEIADAAHLNRNTIARYMDNLLVSGQVEMRTFGKAKVFFISKRVPVSAMLNLSSEMVLLIDENLKIIQANEALLSFLSVDAEGVVGSLVYSGPCNLLCSDMLADHIRRALRGDTVRGELRVFHEGRECYLDQKIYPMVLADGRPGVTVVLDDVTDHKNAEAALERSEAMFRRLVETVRDCIWSLDEDSLIRYISPQITEICGYAPEELIGRSFTEFMPPGAGSRFSWELSAELSKETGFTLLEFPFICKDGSRIYCEFSGTPVILDKESGMFLGYNGALRDVTDRRNAEQNVKRWKLFLDGVMHNIPGIIIVTDTKTNKIVYTNRGAEQYLGINRAELRSLSIPKLLSRLGSTHLADAHDKVKAFAKPVNVPEDRIVVNGDVRYVSARVLPMVLSADREYLLTMATDISDEVADRNRQLQTRELAFVLEGVTTTQEIWNSALEMLPKISGFTAVAVYQRSIFDDYILFMSKNGRFAPAIPLDSIVDRIIRKGEPVIFDAYRMELFPEGTLSTMDGAASLVLMPVVHESRTVACIVLGSTAPQSPDTVLRGILMSTSFQISTVASRCLLQEKLQRERDRTQSYLNIAGVMLVVVRRDGVIEMINRYGAKILGYSEAELIGRNWFEDVVPAHAREARLQAFEQLISGMVDVEDHVYSGTVLCSDGTEKSIRWRNSLLREECGTVAGVVSSGEIIPDEGAGQ</sequence>
<dbReference type="NCBIfam" id="TIGR00229">
    <property type="entry name" value="sensory_box"/>
    <property type="match status" value="4"/>
</dbReference>
<comment type="caution">
    <text evidence="5">The sequence shown here is derived from an EMBL/GenBank/DDBJ whole genome shotgun (WGS) entry which is preliminary data.</text>
</comment>
<dbReference type="Gene3D" id="3.30.450.40">
    <property type="match status" value="1"/>
</dbReference>
<dbReference type="CDD" id="cd00090">
    <property type="entry name" value="HTH_ARSR"/>
    <property type="match status" value="1"/>
</dbReference>
<protein>
    <recommendedName>
        <fullName evidence="7">PAS domain S-box protein</fullName>
    </recommendedName>
</protein>
<dbReference type="SUPFAM" id="SSF46785">
    <property type="entry name" value="Winged helix' DNA-binding domain"/>
    <property type="match status" value="1"/>
</dbReference>
<evidence type="ECO:0000256" key="1">
    <source>
        <dbReference type="ARBA" id="ARBA00023015"/>
    </source>
</evidence>
<dbReference type="Gene3D" id="3.30.450.20">
    <property type="entry name" value="PAS domain"/>
    <property type="match status" value="4"/>
</dbReference>
<dbReference type="InterPro" id="IPR000014">
    <property type="entry name" value="PAS"/>
</dbReference>
<dbReference type="SUPFAM" id="SSF55785">
    <property type="entry name" value="PYP-like sensor domain (PAS domain)"/>
    <property type="match status" value="4"/>
</dbReference>
<feature type="domain" description="PAC" evidence="4">
    <location>
        <begin position="264"/>
        <end position="318"/>
    </location>
</feature>
<feature type="domain" description="PAS" evidence="3">
    <location>
        <begin position="326"/>
        <end position="362"/>
    </location>
</feature>
<dbReference type="InterPro" id="IPR029016">
    <property type="entry name" value="GAF-like_dom_sf"/>
</dbReference>
<dbReference type="Proteomes" id="UP001273136">
    <property type="component" value="Unassembled WGS sequence"/>
</dbReference>
<evidence type="ECO:0000256" key="2">
    <source>
        <dbReference type="ARBA" id="ARBA00023163"/>
    </source>
</evidence>
<dbReference type="InterPro" id="IPR000700">
    <property type="entry name" value="PAS-assoc_C"/>
</dbReference>
<evidence type="ECO:0000259" key="4">
    <source>
        <dbReference type="PROSITE" id="PS50113"/>
    </source>
</evidence>
<dbReference type="AlphaFoldDB" id="A0AAE4M985"/>
<dbReference type="GO" id="GO:0006355">
    <property type="term" value="P:regulation of DNA-templated transcription"/>
    <property type="evidence" value="ECO:0007669"/>
    <property type="project" value="InterPro"/>
</dbReference>
<organism evidence="5 6">
    <name type="scientific">Methanorbis furvi</name>
    <dbReference type="NCBI Taxonomy" id="3028299"/>
    <lineage>
        <taxon>Archaea</taxon>
        <taxon>Methanobacteriati</taxon>
        <taxon>Methanobacteriota</taxon>
        <taxon>Stenosarchaea group</taxon>
        <taxon>Methanomicrobia</taxon>
        <taxon>Methanomicrobiales</taxon>
        <taxon>Methanocorpusculaceae</taxon>
        <taxon>Methanorbis</taxon>
    </lineage>
</organism>
<dbReference type="InterPro" id="IPR005471">
    <property type="entry name" value="Tscrpt_reg_IclR_N"/>
</dbReference>
<dbReference type="InterPro" id="IPR036388">
    <property type="entry name" value="WH-like_DNA-bd_sf"/>
</dbReference>
<keyword evidence="6" id="KW-1185">Reference proteome</keyword>
<dbReference type="GO" id="GO:0003677">
    <property type="term" value="F:DNA binding"/>
    <property type="evidence" value="ECO:0007669"/>
    <property type="project" value="InterPro"/>
</dbReference>
<keyword evidence="1" id="KW-0805">Transcription regulation</keyword>
<dbReference type="InterPro" id="IPR013656">
    <property type="entry name" value="PAS_4"/>
</dbReference>
<accession>A0AAE4M985</accession>
<feature type="domain" description="PAS" evidence="3">
    <location>
        <begin position="190"/>
        <end position="260"/>
    </location>
</feature>
<evidence type="ECO:0000313" key="5">
    <source>
        <dbReference type="EMBL" id="MDV0440932.1"/>
    </source>
</evidence>
<dbReference type="InterPro" id="IPR035965">
    <property type="entry name" value="PAS-like_dom_sf"/>
</dbReference>